<gene>
    <name evidence="4" type="ORF">PTSG_05829</name>
</gene>
<feature type="compositionally biased region" description="Low complexity" evidence="2">
    <location>
        <begin position="102"/>
        <end position="121"/>
    </location>
</feature>
<dbReference type="InParanoid" id="F2UCX0"/>
<feature type="domain" description="RRM" evidence="3">
    <location>
        <begin position="3"/>
        <end position="77"/>
    </location>
</feature>
<dbReference type="SUPFAM" id="SSF54928">
    <property type="entry name" value="RNA-binding domain, RBD"/>
    <property type="match status" value="1"/>
</dbReference>
<dbReference type="InterPro" id="IPR035979">
    <property type="entry name" value="RBD_domain_sf"/>
</dbReference>
<dbReference type="Proteomes" id="UP000007799">
    <property type="component" value="Unassembled WGS sequence"/>
</dbReference>
<dbReference type="CDD" id="cd00590">
    <property type="entry name" value="RRM_SF"/>
    <property type="match status" value="1"/>
</dbReference>
<protein>
    <recommendedName>
        <fullName evidence="3">RRM domain-containing protein</fullName>
    </recommendedName>
</protein>
<dbReference type="InterPro" id="IPR012677">
    <property type="entry name" value="Nucleotide-bd_a/b_plait_sf"/>
</dbReference>
<evidence type="ECO:0000256" key="2">
    <source>
        <dbReference type="SAM" id="MobiDB-lite"/>
    </source>
</evidence>
<dbReference type="RefSeq" id="XP_004992722.1">
    <property type="nucleotide sequence ID" value="XM_004992665.1"/>
</dbReference>
<dbReference type="AlphaFoldDB" id="F2UCX0"/>
<dbReference type="KEGG" id="sre:PTSG_05829"/>
<dbReference type="PROSITE" id="PS50102">
    <property type="entry name" value="RRM"/>
    <property type="match status" value="1"/>
</dbReference>
<dbReference type="EMBL" id="GL832969">
    <property type="protein sequence ID" value="EGD74465.1"/>
    <property type="molecule type" value="Genomic_DNA"/>
</dbReference>
<accession>F2UCX0</accession>
<dbReference type="GO" id="GO:0003723">
    <property type="term" value="F:RNA binding"/>
    <property type="evidence" value="ECO:0007669"/>
    <property type="project" value="UniProtKB-UniRule"/>
</dbReference>
<keyword evidence="1" id="KW-0694">RNA-binding</keyword>
<name>F2UCX0_SALR5</name>
<reference evidence="4" key="1">
    <citation type="submission" date="2009-08" db="EMBL/GenBank/DDBJ databases">
        <title>Annotation of Salpingoeca rosetta.</title>
        <authorList>
            <consortium name="The Broad Institute Genome Sequencing Platform"/>
            <person name="Russ C."/>
            <person name="Cuomo C."/>
            <person name="Burger G."/>
            <person name="Gray M.W."/>
            <person name="Holland P.W.H."/>
            <person name="King N."/>
            <person name="Lang F.B.F."/>
            <person name="Roger A.J."/>
            <person name="Ruiz-Trillo I."/>
            <person name="Young S.K."/>
            <person name="Zeng Q."/>
            <person name="Gargeya S."/>
            <person name="Alvarado L."/>
            <person name="Berlin A."/>
            <person name="Chapman S.B."/>
            <person name="Chen Z."/>
            <person name="Freedman E."/>
            <person name="Gellesch M."/>
            <person name="Goldberg J."/>
            <person name="Griggs A."/>
            <person name="Gujja S."/>
            <person name="Heilman E."/>
            <person name="Heiman D."/>
            <person name="Howarth C."/>
            <person name="Mehta T."/>
            <person name="Neiman D."/>
            <person name="Pearson M."/>
            <person name="Roberts A."/>
            <person name="Saif S."/>
            <person name="Shea T."/>
            <person name="Shenoy N."/>
            <person name="Sisk P."/>
            <person name="Stolte C."/>
            <person name="Sykes S."/>
            <person name="White J."/>
            <person name="Yandava C."/>
            <person name="Haas B."/>
            <person name="Nusbaum C."/>
            <person name="Birren B."/>
        </authorList>
    </citation>
    <scope>NUCLEOTIDE SEQUENCE [LARGE SCALE GENOMIC DNA]</scope>
    <source>
        <strain evidence="4">ATCC 50818</strain>
    </source>
</reference>
<dbReference type="Pfam" id="PF00076">
    <property type="entry name" value="RRM_1"/>
    <property type="match status" value="1"/>
</dbReference>
<feature type="compositionally biased region" description="Low complexity" evidence="2">
    <location>
        <begin position="228"/>
        <end position="239"/>
    </location>
</feature>
<sequence>MTTRVSVKGLDSAALNEEALSVLFEDCTIKDVEVVSSGAASYAIVTFKDDSDVQRAKDNVDGQFVGKKQVSVTPIADSAPASEPARSDARGFARDAAGPGSRGSLLSRSPQQPASSPPSSRWGQSGGRWHAGPGRAAADRFGRSPPSAPSHMTGGRRQSPSRTMQGGPPPPPSSSSSFRSGGGRSAAPDALSRGGGGARGPQSPGYRGGPPPPPSASSSHTHQQPARTAPTSAAPASSSYHGRHHHEAARAGCGRARWWRSFPKPSFQAKAASGDTPALPYQHPQFVLKGATDVDTISFVPSDASGFLPSESQEDIASGKFVLCTLKRGAAASAHAVSKEEALELQQQLRATITSAQDMHAACSARILFGMSYFVLPKECAHKPIPPSEVRQMLAEQYIRHILNSHLPQQEWDELTYAICNANAQWQYVGGAVAVEARYSDGATALFTVDKHGDLTPDTHALDMAASLRTPKPFLTRTEAADKLSSMTLEPSELTAPQTLQRNERYDLINVAGGWYIRLCTARVWKDDRKRYQWADMVHRRLGDNEAGPGAGKQPHFPAASTVVLHAGLRIDYTLELSEVPPSPDETSTPPAAEEALRSAINGIVTADTVMGKLGTGRR</sequence>
<keyword evidence="5" id="KW-1185">Reference proteome</keyword>
<evidence type="ECO:0000259" key="3">
    <source>
        <dbReference type="PROSITE" id="PS50102"/>
    </source>
</evidence>
<dbReference type="InterPro" id="IPR000504">
    <property type="entry name" value="RRM_dom"/>
</dbReference>
<proteinExistence type="predicted"/>
<organism evidence="5">
    <name type="scientific">Salpingoeca rosetta (strain ATCC 50818 / BSB-021)</name>
    <dbReference type="NCBI Taxonomy" id="946362"/>
    <lineage>
        <taxon>Eukaryota</taxon>
        <taxon>Choanoflagellata</taxon>
        <taxon>Craspedida</taxon>
        <taxon>Salpingoecidae</taxon>
        <taxon>Salpingoeca</taxon>
    </lineage>
</organism>
<feature type="region of interest" description="Disordered" evidence="2">
    <location>
        <begin position="75"/>
        <end position="248"/>
    </location>
</feature>
<dbReference type="SMART" id="SM00360">
    <property type="entry name" value="RRM"/>
    <property type="match status" value="1"/>
</dbReference>
<evidence type="ECO:0000256" key="1">
    <source>
        <dbReference type="PROSITE-ProRule" id="PRU00176"/>
    </source>
</evidence>
<dbReference type="Gene3D" id="3.30.70.330">
    <property type="match status" value="1"/>
</dbReference>
<evidence type="ECO:0000313" key="5">
    <source>
        <dbReference type="Proteomes" id="UP000007799"/>
    </source>
</evidence>
<dbReference type="GeneID" id="16073293"/>
<evidence type="ECO:0000313" key="4">
    <source>
        <dbReference type="EMBL" id="EGD74465.1"/>
    </source>
</evidence>